<organism evidence="3 4">
    <name type="scientific">Komagataella pastoris</name>
    <name type="common">Yeast</name>
    <name type="synonym">Pichia pastoris</name>
    <dbReference type="NCBI Taxonomy" id="4922"/>
    <lineage>
        <taxon>Eukaryota</taxon>
        <taxon>Fungi</taxon>
        <taxon>Dikarya</taxon>
        <taxon>Ascomycota</taxon>
        <taxon>Saccharomycotina</taxon>
        <taxon>Pichiomycetes</taxon>
        <taxon>Pichiales</taxon>
        <taxon>Pichiaceae</taxon>
        <taxon>Komagataella</taxon>
    </lineage>
</organism>
<dbReference type="Proteomes" id="UP000094565">
    <property type="component" value="Chromosome 1"/>
</dbReference>
<evidence type="ECO:0000256" key="1">
    <source>
        <dbReference type="SAM" id="MobiDB-lite"/>
    </source>
</evidence>
<evidence type="ECO:0000259" key="2">
    <source>
        <dbReference type="Pfam" id="PF01417"/>
    </source>
</evidence>
<sequence>MENLIRNATTTDPWGPTSKQCEEIRNHLLEILSTAQLTGSDERYGGYYDDEGYGVEYGNPASDAISFIITRIVEYSNRFSREGFVGKLKKNYITNGNEHRIVSKCLSLLEYLVINCYQPPLDILPHVAKHIDYLKELHNDYQCTTSKDGHPDKHTDIVREKAGRVVQLIKDKKLLAKHRQLLHKANQKIVNSSSRGNTSFEYDTEIVCDDPNNSATDDDEFGEYEEPPVTPIINQQETPITPATATFVDAKPVENSFQDLIDLFPSEQTPRTTLQSTPTFIQPQVQAKSQADTQQPKKDVFESLLKRQTKK</sequence>
<evidence type="ECO:0000313" key="4">
    <source>
        <dbReference type="Proteomes" id="UP000094565"/>
    </source>
</evidence>
<feature type="compositionally biased region" description="Polar residues" evidence="1">
    <location>
        <begin position="268"/>
        <end position="294"/>
    </location>
</feature>
<reference evidence="3 4" key="1">
    <citation type="submission" date="2016-02" db="EMBL/GenBank/DDBJ databases">
        <title>Comparative genomic and transcriptomic foundation for Pichia pastoris.</title>
        <authorList>
            <person name="Love K.R."/>
            <person name="Shah K.A."/>
            <person name="Whittaker C.A."/>
            <person name="Wu J."/>
            <person name="Bartlett M.C."/>
            <person name="Ma D."/>
            <person name="Leeson R.L."/>
            <person name="Priest M."/>
            <person name="Young S.K."/>
            <person name="Love J.C."/>
        </authorList>
    </citation>
    <scope>NUCLEOTIDE SEQUENCE [LARGE SCALE GENOMIC DNA]</scope>
    <source>
        <strain evidence="3 4">ATCC 28485</strain>
    </source>
</reference>
<dbReference type="OrthoDB" id="4033880at2759"/>
<dbReference type="InterPro" id="IPR013809">
    <property type="entry name" value="ENTH"/>
</dbReference>
<dbReference type="EMBL" id="CP014584">
    <property type="protein sequence ID" value="ANZ74622.1"/>
    <property type="molecule type" value="Genomic_DNA"/>
</dbReference>
<evidence type="ECO:0000313" key="3">
    <source>
        <dbReference type="EMBL" id="ANZ74622.1"/>
    </source>
</evidence>
<dbReference type="Gene3D" id="1.25.40.90">
    <property type="match status" value="1"/>
</dbReference>
<accession>A0A1B2J9I6</accession>
<proteinExistence type="predicted"/>
<feature type="compositionally biased region" description="Basic and acidic residues" evidence="1">
    <location>
        <begin position="295"/>
        <end position="305"/>
    </location>
</feature>
<feature type="region of interest" description="Disordered" evidence="1">
    <location>
        <begin position="268"/>
        <end position="311"/>
    </location>
</feature>
<dbReference type="Pfam" id="PF01417">
    <property type="entry name" value="ENTH"/>
    <property type="match status" value="1"/>
</dbReference>
<dbReference type="SUPFAM" id="SSF48464">
    <property type="entry name" value="ENTH/VHS domain"/>
    <property type="match status" value="1"/>
</dbReference>
<dbReference type="InterPro" id="IPR008942">
    <property type="entry name" value="ENTH_VHS"/>
</dbReference>
<dbReference type="AlphaFoldDB" id="A0A1B2J9I6"/>
<keyword evidence="4" id="KW-1185">Reference proteome</keyword>
<feature type="domain" description="ENTH" evidence="2">
    <location>
        <begin position="90"/>
        <end position="175"/>
    </location>
</feature>
<protein>
    <submittedName>
        <fullName evidence="3">BA75_01587T0</fullName>
    </submittedName>
</protein>
<gene>
    <name evidence="3" type="primary">ENT5</name>
    <name evidence="3" type="ORF">ATY40_BA7501587</name>
</gene>
<name>A0A1B2J9I6_PICPA</name>